<organism evidence="1 2">
    <name type="scientific">Trichoderma aggressivum f. europaeum</name>
    <dbReference type="NCBI Taxonomy" id="173218"/>
    <lineage>
        <taxon>Eukaryota</taxon>
        <taxon>Fungi</taxon>
        <taxon>Dikarya</taxon>
        <taxon>Ascomycota</taxon>
        <taxon>Pezizomycotina</taxon>
        <taxon>Sordariomycetes</taxon>
        <taxon>Hypocreomycetidae</taxon>
        <taxon>Hypocreales</taxon>
        <taxon>Hypocreaceae</taxon>
        <taxon>Trichoderma</taxon>
    </lineage>
</organism>
<keyword evidence="2" id="KW-1185">Reference proteome</keyword>
<dbReference type="Proteomes" id="UP001273209">
    <property type="component" value="Unassembled WGS sequence"/>
</dbReference>
<dbReference type="RefSeq" id="XP_062757870.1">
    <property type="nucleotide sequence ID" value="XM_062897628.1"/>
</dbReference>
<dbReference type="GeneID" id="87917533"/>
<protein>
    <submittedName>
        <fullName evidence="1">Uncharacterized protein</fullName>
    </submittedName>
</protein>
<comment type="caution">
    <text evidence="1">The sequence shown here is derived from an EMBL/GenBank/DDBJ whole genome shotgun (WGS) entry which is preliminary data.</text>
</comment>
<sequence length="418" mass="46571">MLWKHSRWASRRPGFPSWSWAGWKGTIATKIEGLLFSEKRWLQKRSWIHWYVYDEKKANFVLFTLGRGAASEEIRAKGGIRLDTSSTVIGDNRRGLRASASSDITAWSSTIALLLSRLSLKSADETLTPRLPPSPASCIPNLDSSTLLFRTLTTYLAISTLKPNGQKPCVPRTDFSLLPLTPSLFLYTTSGIHIGNAWVSSEATYNEILRNDQQHNNRLSIEVIILSTFDTGDWRTRNENPTTTEYIEELMKAGMDSRDLGSQFETRIEYDSLIAGVYGRMVKERTSVATKDPSVQLPSGFWKLLATQASLEIAESGKFPGHTAADLQRNIGALKVGGKCLPRERAFTQYIFDDLKGVGRGMLEKKSVGSLQILLIGRLGVPDNKGSAEVKERISIGEIHEDRLALIEGLAVRDVLLR</sequence>
<proteinExistence type="predicted"/>
<accession>A0AAE1IHL8</accession>
<reference evidence="1" key="1">
    <citation type="submission" date="2023-11" db="EMBL/GenBank/DDBJ databases">
        <title>The genome sequences of three competitors of mushroom-forming fungi.</title>
        <authorList>
            <person name="Beijen E."/>
            <person name="Ohm R.A."/>
        </authorList>
    </citation>
    <scope>NUCLEOTIDE SEQUENCE</scope>
    <source>
        <strain evidence="1">CBS 100526</strain>
    </source>
</reference>
<name>A0AAE1IHL8_9HYPO</name>
<gene>
    <name evidence="1" type="ORF">Triagg1_3346</name>
</gene>
<dbReference type="EMBL" id="JAWRVG010000009">
    <property type="protein sequence ID" value="KAK4078330.1"/>
    <property type="molecule type" value="Genomic_DNA"/>
</dbReference>
<evidence type="ECO:0000313" key="1">
    <source>
        <dbReference type="EMBL" id="KAK4078330.1"/>
    </source>
</evidence>
<dbReference type="AlphaFoldDB" id="A0AAE1IHL8"/>
<evidence type="ECO:0000313" key="2">
    <source>
        <dbReference type="Proteomes" id="UP001273209"/>
    </source>
</evidence>